<feature type="coiled-coil region" evidence="7">
    <location>
        <begin position="108"/>
        <end position="135"/>
    </location>
</feature>
<dbReference type="GO" id="GO:0005829">
    <property type="term" value="C:cytosol"/>
    <property type="evidence" value="ECO:0007669"/>
    <property type="project" value="TreeGrafter"/>
</dbReference>
<reference evidence="9 10" key="1">
    <citation type="journal article" date="2013" name="Front. Microbiol.">
        <title>Comparative genomic analyses of the cyanobacterium, Lyngbya aestuarii BL J, a powerful hydrogen producer.</title>
        <authorList>
            <person name="Kothari A."/>
            <person name="Vaughn M."/>
            <person name="Garcia-Pichel F."/>
        </authorList>
    </citation>
    <scope>NUCLEOTIDE SEQUENCE [LARGE SCALE GENOMIC DNA]</scope>
    <source>
        <strain evidence="9 10">BL J</strain>
    </source>
</reference>
<dbReference type="Pfam" id="PF00072">
    <property type="entry name" value="Response_reg"/>
    <property type="match status" value="1"/>
</dbReference>
<dbReference type="SMART" id="SM00448">
    <property type="entry name" value="REC"/>
    <property type="match status" value="1"/>
</dbReference>
<dbReference type="InterPro" id="IPR001789">
    <property type="entry name" value="Sig_transdc_resp-reg_receiver"/>
</dbReference>
<evidence type="ECO:0000256" key="7">
    <source>
        <dbReference type="SAM" id="Coils"/>
    </source>
</evidence>
<dbReference type="EMBL" id="AUZM01000071">
    <property type="protein sequence ID" value="ERT04995.1"/>
    <property type="molecule type" value="Genomic_DNA"/>
</dbReference>
<dbReference type="PANTHER" id="PTHR48111:SF1">
    <property type="entry name" value="TWO-COMPONENT RESPONSE REGULATOR ORR33"/>
    <property type="match status" value="1"/>
</dbReference>
<keyword evidence="5" id="KW-0804">Transcription</keyword>
<dbReference type="InterPro" id="IPR011006">
    <property type="entry name" value="CheY-like_superfamily"/>
</dbReference>
<keyword evidence="1 6" id="KW-0597">Phosphoprotein</keyword>
<keyword evidence="7" id="KW-0175">Coiled coil</keyword>
<protein>
    <submittedName>
        <fullName evidence="9">Response regulator</fullName>
    </submittedName>
</protein>
<organism evidence="9 10">
    <name type="scientific">Lyngbya aestuarii BL J</name>
    <dbReference type="NCBI Taxonomy" id="1348334"/>
    <lineage>
        <taxon>Bacteria</taxon>
        <taxon>Bacillati</taxon>
        <taxon>Cyanobacteriota</taxon>
        <taxon>Cyanophyceae</taxon>
        <taxon>Oscillatoriophycideae</taxon>
        <taxon>Oscillatoriales</taxon>
        <taxon>Microcoleaceae</taxon>
        <taxon>Lyngbya</taxon>
    </lineage>
</organism>
<dbReference type="PANTHER" id="PTHR48111">
    <property type="entry name" value="REGULATOR OF RPOS"/>
    <property type="match status" value="1"/>
</dbReference>
<dbReference type="GO" id="GO:0032993">
    <property type="term" value="C:protein-DNA complex"/>
    <property type="evidence" value="ECO:0007669"/>
    <property type="project" value="TreeGrafter"/>
</dbReference>
<dbReference type="RefSeq" id="WP_023068721.1">
    <property type="nucleotide sequence ID" value="NZ_AUZM01000071.1"/>
</dbReference>
<dbReference type="FunFam" id="3.40.50.2300:FF:000001">
    <property type="entry name" value="DNA-binding response regulator PhoB"/>
    <property type="match status" value="1"/>
</dbReference>
<dbReference type="GO" id="GO:0006355">
    <property type="term" value="P:regulation of DNA-templated transcription"/>
    <property type="evidence" value="ECO:0007669"/>
    <property type="project" value="TreeGrafter"/>
</dbReference>
<evidence type="ECO:0000256" key="3">
    <source>
        <dbReference type="ARBA" id="ARBA00023015"/>
    </source>
</evidence>
<feature type="modified residue" description="4-aspartylphosphate" evidence="6">
    <location>
        <position position="52"/>
    </location>
</feature>
<evidence type="ECO:0000313" key="9">
    <source>
        <dbReference type="EMBL" id="ERT04995.1"/>
    </source>
</evidence>
<dbReference type="GO" id="GO:0000156">
    <property type="term" value="F:phosphorelay response regulator activity"/>
    <property type="evidence" value="ECO:0007669"/>
    <property type="project" value="TreeGrafter"/>
</dbReference>
<evidence type="ECO:0000256" key="6">
    <source>
        <dbReference type="PROSITE-ProRule" id="PRU00169"/>
    </source>
</evidence>
<gene>
    <name evidence="9" type="ORF">M595_5035</name>
</gene>
<dbReference type="Proteomes" id="UP000017127">
    <property type="component" value="Unassembled WGS sequence"/>
</dbReference>
<accession>U7QDC9</accession>
<name>U7QDC9_9CYAN</name>
<dbReference type="SUPFAM" id="SSF52172">
    <property type="entry name" value="CheY-like"/>
    <property type="match status" value="1"/>
</dbReference>
<dbReference type="Gene3D" id="3.40.50.2300">
    <property type="match status" value="1"/>
</dbReference>
<dbReference type="CDD" id="cd17574">
    <property type="entry name" value="REC_OmpR"/>
    <property type="match status" value="1"/>
</dbReference>
<keyword evidence="2" id="KW-0902">Two-component regulatory system</keyword>
<keyword evidence="10" id="KW-1185">Reference proteome</keyword>
<comment type="caution">
    <text evidence="9">The sequence shown here is derived from an EMBL/GenBank/DDBJ whole genome shotgun (WGS) entry which is preliminary data.</text>
</comment>
<dbReference type="AlphaFoldDB" id="U7QDC9"/>
<evidence type="ECO:0000256" key="1">
    <source>
        <dbReference type="ARBA" id="ARBA00022553"/>
    </source>
</evidence>
<proteinExistence type="predicted"/>
<feature type="domain" description="Response regulatory" evidence="8">
    <location>
        <begin position="3"/>
        <end position="119"/>
    </location>
</feature>
<evidence type="ECO:0000259" key="8">
    <source>
        <dbReference type="PROSITE" id="PS50110"/>
    </source>
</evidence>
<sequence>MKYILIVEDEPDIRNNLKEFLELEDYWVWEASSGVEGLEIFQRESIDLVISDIMMPQMDGFELCRQIRNSQTGRLIPFIFLSAQADISALKKGYNYGADEYLIKPCSLEELNLKIQALLNKNERIHKEITCLLQKSTVDLTPLPQPPENLSQNQQSELFS</sequence>
<dbReference type="InterPro" id="IPR039420">
    <property type="entry name" value="WalR-like"/>
</dbReference>
<evidence type="ECO:0000256" key="4">
    <source>
        <dbReference type="ARBA" id="ARBA00023125"/>
    </source>
</evidence>
<evidence type="ECO:0000256" key="2">
    <source>
        <dbReference type="ARBA" id="ARBA00023012"/>
    </source>
</evidence>
<dbReference type="GO" id="GO:0000976">
    <property type="term" value="F:transcription cis-regulatory region binding"/>
    <property type="evidence" value="ECO:0007669"/>
    <property type="project" value="TreeGrafter"/>
</dbReference>
<evidence type="ECO:0000256" key="5">
    <source>
        <dbReference type="ARBA" id="ARBA00023163"/>
    </source>
</evidence>
<evidence type="ECO:0000313" key="10">
    <source>
        <dbReference type="Proteomes" id="UP000017127"/>
    </source>
</evidence>
<keyword evidence="3" id="KW-0805">Transcription regulation</keyword>
<keyword evidence="4" id="KW-0238">DNA-binding</keyword>
<dbReference type="PROSITE" id="PS50110">
    <property type="entry name" value="RESPONSE_REGULATORY"/>
    <property type="match status" value="1"/>
</dbReference>